<dbReference type="GO" id="GO:0009443">
    <property type="term" value="P:pyridoxal 5'-phosphate salvage"/>
    <property type="evidence" value="ECO:0007669"/>
    <property type="project" value="InterPro"/>
</dbReference>
<reference evidence="16 17" key="2">
    <citation type="submission" date="2018-11" db="EMBL/GenBank/DDBJ databases">
        <authorList>
            <consortium name="Pathogen Informatics"/>
        </authorList>
    </citation>
    <scope>NUCLEOTIDE SEQUENCE [LARGE SCALE GENOMIC DNA]</scope>
</reference>
<keyword evidence="17" id="KW-1185">Reference proteome</keyword>
<evidence type="ECO:0000313" key="16">
    <source>
        <dbReference type="EMBL" id="VDN94636.1"/>
    </source>
</evidence>
<dbReference type="GO" id="GO:0005829">
    <property type="term" value="C:cytosol"/>
    <property type="evidence" value="ECO:0007669"/>
    <property type="project" value="TreeGrafter"/>
</dbReference>
<evidence type="ECO:0000256" key="7">
    <source>
        <dbReference type="ARBA" id="ARBA00022679"/>
    </source>
</evidence>
<evidence type="ECO:0000256" key="12">
    <source>
        <dbReference type="ARBA" id="ARBA00047310"/>
    </source>
</evidence>
<comment type="catalytic activity">
    <reaction evidence="14">
        <text>pyridoxine + ATP = pyridoxine 5'-phosphate + ADP + H(+)</text>
        <dbReference type="Rhea" id="RHEA:25108"/>
        <dbReference type="ChEBI" id="CHEBI:15378"/>
        <dbReference type="ChEBI" id="CHEBI:16709"/>
        <dbReference type="ChEBI" id="CHEBI:30616"/>
        <dbReference type="ChEBI" id="CHEBI:58589"/>
        <dbReference type="ChEBI" id="CHEBI:456216"/>
        <dbReference type="EC" id="2.7.1.35"/>
    </reaction>
    <physiologicalReaction direction="left-to-right" evidence="14">
        <dbReference type="Rhea" id="RHEA:25109"/>
    </physiologicalReaction>
</comment>
<dbReference type="Pfam" id="PF08543">
    <property type="entry name" value="Phos_pyr_kin"/>
    <property type="match status" value="1"/>
</dbReference>
<dbReference type="GO" id="GO:0005524">
    <property type="term" value="F:ATP binding"/>
    <property type="evidence" value="ECO:0007669"/>
    <property type="project" value="UniProtKB-KW"/>
</dbReference>
<evidence type="ECO:0000256" key="10">
    <source>
        <dbReference type="ARBA" id="ARBA00022840"/>
    </source>
</evidence>
<dbReference type="UniPathway" id="UPA01068">
    <property type="reaction ID" value="UER00298"/>
</dbReference>
<comment type="pathway">
    <text evidence="1">Cofactor metabolism; pyridoxal 5'-phosphate salvage; pyridoxamine 5'-phosphate from pyridoxamine: step 1/1.</text>
</comment>
<evidence type="ECO:0000256" key="2">
    <source>
        <dbReference type="ARBA" id="ARBA00004835"/>
    </source>
</evidence>
<dbReference type="NCBIfam" id="TIGR00687">
    <property type="entry name" value="pyridox_kin"/>
    <property type="match status" value="1"/>
</dbReference>
<dbReference type="Proteomes" id="UP000278627">
    <property type="component" value="Unassembled WGS sequence"/>
</dbReference>
<evidence type="ECO:0000256" key="14">
    <source>
        <dbReference type="ARBA" id="ARBA00048524"/>
    </source>
</evidence>
<evidence type="ECO:0000256" key="13">
    <source>
        <dbReference type="ARBA" id="ARBA00047377"/>
    </source>
</evidence>
<comment type="catalytic activity">
    <reaction evidence="13">
        <text>pyridoxal + ATP = pyridoxal 5'-phosphate + ADP + H(+)</text>
        <dbReference type="Rhea" id="RHEA:10224"/>
        <dbReference type="ChEBI" id="CHEBI:15378"/>
        <dbReference type="ChEBI" id="CHEBI:17310"/>
        <dbReference type="ChEBI" id="CHEBI:30616"/>
        <dbReference type="ChEBI" id="CHEBI:456216"/>
        <dbReference type="ChEBI" id="CHEBI:597326"/>
        <dbReference type="EC" id="2.7.1.35"/>
    </reaction>
    <physiologicalReaction direction="left-to-right" evidence="13">
        <dbReference type="Rhea" id="RHEA:10225"/>
    </physiologicalReaction>
</comment>
<dbReference type="InterPro" id="IPR013749">
    <property type="entry name" value="PM/HMP-P_kinase-1"/>
</dbReference>
<evidence type="ECO:0000313" key="17">
    <source>
        <dbReference type="Proteomes" id="UP000278627"/>
    </source>
</evidence>
<dbReference type="SUPFAM" id="SSF53613">
    <property type="entry name" value="Ribokinase-like"/>
    <property type="match status" value="1"/>
</dbReference>
<proteinExistence type="inferred from homology"/>
<organism evidence="18">
    <name type="scientific">Brugia pahangi</name>
    <name type="common">Filarial nematode worm</name>
    <dbReference type="NCBI Taxonomy" id="6280"/>
    <lineage>
        <taxon>Eukaryota</taxon>
        <taxon>Metazoa</taxon>
        <taxon>Ecdysozoa</taxon>
        <taxon>Nematoda</taxon>
        <taxon>Chromadorea</taxon>
        <taxon>Rhabditida</taxon>
        <taxon>Spirurina</taxon>
        <taxon>Spiruromorpha</taxon>
        <taxon>Filarioidea</taxon>
        <taxon>Onchocercidae</taxon>
        <taxon>Brugia</taxon>
    </lineage>
</organism>
<evidence type="ECO:0000256" key="5">
    <source>
        <dbReference type="ARBA" id="ARBA00012104"/>
    </source>
</evidence>
<dbReference type="STRING" id="6280.A0A0N4TX39"/>
<evidence type="ECO:0000256" key="1">
    <source>
        <dbReference type="ARBA" id="ARBA00004750"/>
    </source>
</evidence>
<accession>A0A0N4TX39</accession>
<dbReference type="GO" id="GO:0008478">
    <property type="term" value="F:pyridoxal kinase activity"/>
    <property type="evidence" value="ECO:0007669"/>
    <property type="project" value="UniProtKB-EC"/>
</dbReference>
<evidence type="ECO:0000256" key="4">
    <source>
        <dbReference type="ARBA" id="ARBA00008805"/>
    </source>
</evidence>
<dbReference type="CDD" id="cd01173">
    <property type="entry name" value="pyridoxal_pyridoxamine_kinase"/>
    <property type="match status" value="1"/>
</dbReference>
<feature type="domain" description="Pyridoxamine kinase/Phosphomethylpyrimidine kinase" evidence="15">
    <location>
        <begin position="109"/>
        <end position="250"/>
    </location>
</feature>
<sequence length="326" mass="36735">MENKISNTIYKHIENNPPVDRRILSIQSHVIHGYAGNKCSVFPMQLHGYEVDPINSVQFSNHSAYKLMRGQILDGLQLSDIYEGLKLNEINNYSHILTGYCRNLSFLQEVVNIVKDLKQRNPDILFYCDPVMGDDGNYVSCISKVKYVPKELMPVYRDIVIPLADVITPNVFELSELSGLSINNERECLEAIDLMHKCGVKIVVVSSGLETSTTKFCYASVSKGANERALQYRFDIPILPGKFVGTGDVFISLLLVWMDKLDGDIALAIQNVIGTLQGILRRTANKAYYQRNPKEYSPTSEELELQLVQSRLDILAPQVTIKSTKL</sequence>
<gene>
    <name evidence="16" type="ORF">BPAG_LOCUS13451</name>
</gene>
<evidence type="ECO:0000256" key="8">
    <source>
        <dbReference type="ARBA" id="ARBA00022741"/>
    </source>
</evidence>
<dbReference type="WBParaSite" id="BPAG_0001352301-mRNA-1">
    <property type="protein sequence ID" value="BPAG_0001352301-mRNA-1"/>
    <property type="gene ID" value="BPAG_0001352301"/>
</dbReference>
<evidence type="ECO:0000313" key="18">
    <source>
        <dbReference type="WBParaSite" id="BPAG_0001352301-mRNA-1"/>
    </source>
</evidence>
<dbReference type="AlphaFoldDB" id="A0A0N4TX39"/>
<dbReference type="Gene3D" id="3.40.1190.20">
    <property type="match status" value="1"/>
</dbReference>
<dbReference type="InterPro" id="IPR029056">
    <property type="entry name" value="Ribokinase-like"/>
</dbReference>
<protein>
    <recommendedName>
        <fullName evidence="6">Pyridoxal kinase</fullName>
        <ecNumber evidence="5">2.7.1.35</ecNumber>
    </recommendedName>
    <alternativeName>
        <fullName evidence="11">Pyridoxine kinase</fullName>
    </alternativeName>
</protein>
<evidence type="ECO:0000256" key="6">
    <source>
        <dbReference type="ARBA" id="ARBA00018134"/>
    </source>
</evidence>
<dbReference type="EC" id="2.7.1.35" evidence="5"/>
<comment type="catalytic activity">
    <reaction evidence="12">
        <text>pyridoxamine + ATP = pyridoxamine 5'-phosphate + ADP + H(+)</text>
        <dbReference type="Rhea" id="RHEA:25104"/>
        <dbReference type="ChEBI" id="CHEBI:15378"/>
        <dbReference type="ChEBI" id="CHEBI:30616"/>
        <dbReference type="ChEBI" id="CHEBI:57761"/>
        <dbReference type="ChEBI" id="CHEBI:58451"/>
        <dbReference type="ChEBI" id="CHEBI:456216"/>
        <dbReference type="EC" id="2.7.1.35"/>
    </reaction>
    <physiologicalReaction direction="left-to-right" evidence="12">
        <dbReference type="Rhea" id="RHEA:25105"/>
    </physiologicalReaction>
</comment>
<dbReference type="EMBL" id="UZAD01013395">
    <property type="protein sequence ID" value="VDN94636.1"/>
    <property type="molecule type" value="Genomic_DNA"/>
</dbReference>
<comment type="similarity">
    <text evidence="4">Belongs to the pyridoxine kinase family.</text>
</comment>
<comment type="pathway">
    <text evidence="3">Cofactor metabolism; pyridoxal 5'-phosphate salvage; pyridoxal 5'-phosphate from pyridoxal: step 1/1.</text>
</comment>
<evidence type="ECO:0000256" key="9">
    <source>
        <dbReference type="ARBA" id="ARBA00022777"/>
    </source>
</evidence>
<dbReference type="PANTHER" id="PTHR10534:SF2">
    <property type="entry name" value="PYRIDOXAL KINASE"/>
    <property type="match status" value="1"/>
</dbReference>
<dbReference type="InterPro" id="IPR004625">
    <property type="entry name" value="PyrdxlKinase"/>
</dbReference>
<dbReference type="PANTHER" id="PTHR10534">
    <property type="entry name" value="PYRIDOXAL KINASE"/>
    <property type="match status" value="1"/>
</dbReference>
<evidence type="ECO:0000256" key="11">
    <source>
        <dbReference type="ARBA" id="ARBA00032808"/>
    </source>
</evidence>
<reference evidence="18" key="1">
    <citation type="submission" date="2017-02" db="UniProtKB">
        <authorList>
            <consortium name="WormBaseParasite"/>
        </authorList>
    </citation>
    <scope>IDENTIFICATION</scope>
</reference>
<name>A0A0N4TX39_BRUPA</name>
<evidence type="ECO:0000259" key="15">
    <source>
        <dbReference type="Pfam" id="PF08543"/>
    </source>
</evidence>
<keyword evidence="10" id="KW-0067">ATP-binding</keyword>
<evidence type="ECO:0000256" key="3">
    <source>
        <dbReference type="ARBA" id="ARBA00005210"/>
    </source>
</evidence>
<keyword evidence="9" id="KW-0418">Kinase</keyword>
<keyword evidence="8" id="KW-0547">Nucleotide-binding</keyword>
<keyword evidence="7" id="KW-0808">Transferase</keyword>
<comment type="pathway">
    <text evidence="2">Cofactor metabolism; pyridoxal 5'-phosphate salvage; pyridoxine 5'-phosphate from pyridoxine: step 1/1.</text>
</comment>